<feature type="compositionally biased region" description="Polar residues" evidence="1">
    <location>
        <begin position="15"/>
        <end position="27"/>
    </location>
</feature>
<proteinExistence type="predicted"/>
<dbReference type="Proteomes" id="UP000517252">
    <property type="component" value="Unassembled WGS sequence"/>
</dbReference>
<name>A0A6V8QWP9_TRIAP</name>
<dbReference type="EMBL" id="BLZH01000007">
    <property type="protein sequence ID" value="GFP56665.1"/>
    <property type="molecule type" value="Genomic_DNA"/>
</dbReference>
<reference evidence="2 3" key="1">
    <citation type="submission" date="2020-07" db="EMBL/GenBank/DDBJ databases">
        <title>Trichoderma asperellum IC-1 whole genome shotgun sequence.</title>
        <authorList>
            <person name="Kanamasa S."/>
            <person name="Takahashi H."/>
        </authorList>
    </citation>
    <scope>NUCLEOTIDE SEQUENCE [LARGE SCALE GENOMIC DNA]</scope>
    <source>
        <strain evidence="2 3">IC-1</strain>
    </source>
</reference>
<evidence type="ECO:0000313" key="2">
    <source>
        <dbReference type="EMBL" id="GFP56665.1"/>
    </source>
</evidence>
<sequence>MNRSNRPALEYASRYSGNTALETSASQPPEARLHPQRPLSCERFPQRAWLAQAASTAIEHSAATGPAHSAHCVERVAHPPPPNVQPAVMWSLAAGSSRSPGAPFVQLGTPYLAAAPTQTLRAGTHDPSRPRPGFLM</sequence>
<protein>
    <submittedName>
        <fullName evidence="2">Uncharacterized protein</fullName>
    </submittedName>
</protein>
<comment type="caution">
    <text evidence="2">The sequence shown here is derived from an EMBL/GenBank/DDBJ whole genome shotgun (WGS) entry which is preliminary data.</text>
</comment>
<gene>
    <name evidence="2" type="ORF">TASIC1_0007015700</name>
</gene>
<evidence type="ECO:0000313" key="3">
    <source>
        <dbReference type="Proteomes" id="UP000517252"/>
    </source>
</evidence>
<feature type="region of interest" description="Disordered" evidence="1">
    <location>
        <begin position="1"/>
        <end position="38"/>
    </location>
</feature>
<dbReference type="AlphaFoldDB" id="A0A6V8QWP9"/>
<feature type="region of interest" description="Disordered" evidence="1">
    <location>
        <begin position="60"/>
        <end position="79"/>
    </location>
</feature>
<evidence type="ECO:0000256" key="1">
    <source>
        <dbReference type="SAM" id="MobiDB-lite"/>
    </source>
</evidence>
<organism evidence="2 3">
    <name type="scientific">Trichoderma asperellum</name>
    <name type="common">Filamentous fungus</name>
    <dbReference type="NCBI Taxonomy" id="101201"/>
    <lineage>
        <taxon>Eukaryota</taxon>
        <taxon>Fungi</taxon>
        <taxon>Dikarya</taxon>
        <taxon>Ascomycota</taxon>
        <taxon>Pezizomycotina</taxon>
        <taxon>Sordariomycetes</taxon>
        <taxon>Hypocreomycetidae</taxon>
        <taxon>Hypocreales</taxon>
        <taxon>Hypocreaceae</taxon>
        <taxon>Trichoderma</taxon>
    </lineage>
</organism>
<accession>A0A6V8QWP9</accession>